<name>A0ABN3HW10_9ACTN</name>
<keyword evidence="3" id="KW-1185">Reference proteome</keyword>
<reference evidence="2 3" key="1">
    <citation type="journal article" date="2019" name="Int. J. Syst. Evol. Microbiol.">
        <title>The Global Catalogue of Microorganisms (GCM) 10K type strain sequencing project: providing services to taxonomists for standard genome sequencing and annotation.</title>
        <authorList>
            <consortium name="The Broad Institute Genomics Platform"/>
            <consortium name="The Broad Institute Genome Sequencing Center for Infectious Disease"/>
            <person name="Wu L."/>
            <person name="Ma J."/>
        </authorList>
    </citation>
    <scope>NUCLEOTIDE SEQUENCE [LARGE SCALE GENOMIC DNA]</scope>
    <source>
        <strain evidence="2 3">JCM 3272</strain>
    </source>
</reference>
<organism evidence="2 3">
    <name type="scientific">Dactylosporangium salmoneum</name>
    <dbReference type="NCBI Taxonomy" id="53361"/>
    <lineage>
        <taxon>Bacteria</taxon>
        <taxon>Bacillati</taxon>
        <taxon>Actinomycetota</taxon>
        <taxon>Actinomycetes</taxon>
        <taxon>Micromonosporales</taxon>
        <taxon>Micromonosporaceae</taxon>
        <taxon>Dactylosporangium</taxon>
    </lineage>
</organism>
<evidence type="ECO:0000313" key="2">
    <source>
        <dbReference type="EMBL" id="GAA2389193.1"/>
    </source>
</evidence>
<gene>
    <name evidence="2" type="ORF">GCM10010170_100690</name>
</gene>
<feature type="region of interest" description="Disordered" evidence="1">
    <location>
        <begin position="61"/>
        <end position="83"/>
    </location>
</feature>
<dbReference type="Proteomes" id="UP001501444">
    <property type="component" value="Unassembled WGS sequence"/>
</dbReference>
<dbReference type="SUPFAM" id="SSF50969">
    <property type="entry name" value="YVTN repeat-like/Quinoprotein amine dehydrogenase"/>
    <property type="match status" value="1"/>
</dbReference>
<evidence type="ECO:0000256" key="1">
    <source>
        <dbReference type="SAM" id="MobiDB-lite"/>
    </source>
</evidence>
<accession>A0ABN3HW10</accession>
<comment type="caution">
    <text evidence="2">The sequence shown here is derived from an EMBL/GenBank/DDBJ whole genome shotgun (WGS) entry which is preliminary data.</text>
</comment>
<evidence type="ECO:0008006" key="4">
    <source>
        <dbReference type="Google" id="ProtNLM"/>
    </source>
</evidence>
<evidence type="ECO:0000313" key="3">
    <source>
        <dbReference type="Proteomes" id="UP001501444"/>
    </source>
</evidence>
<dbReference type="InterPro" id="IPR011044">
    <property type="entry name" value="Quino_amine_DH_bsu"/>
</dbReference>
<sequence length="377" mass="39710">MTPDDLVRTLHRAADTVPPSAPDLQAVLRRHHRRRLRSVATAATVAVAVTASGMVLAERALSSHPAPPATPPATTAAPPTPAATETAAASGQRLPLEPGWAMLDAGSNQNPLGYQPPRGLLEFSPDRKIVAVALPDLIDGPRQRVALDDGRTVLLGSKDLQPGVQRQDGVNVTGLAIRLVVLAPGGAVALTREVRVQGQDVELVGATATAAYLYRTPGQIVRHDLASGKEERLTALDPLPGWDVNNLSIQSGLLLTTSQTACDLRISSADTGKPIRTVHFDVSQWRCPTADRVRVSADGRLLAIALRGTAANPVNAFDVVNVATGVTTHRLLSSTSRSGIVGMAWRGTVLRVAWVNLPNPGSQVYPMADVLQTADVA</sequence>
<protein>
    <recommendedName>
        <fullName evidence="4">Lipoprotein LpqB beta-propeller domain-containing protein</fullName>
    </recommendedName>
</protein>
<dbReference type="RefSeq" id="WP_344619869.1">
    <property type="nucleotide sequence ID" value="NZ_BAAARV010000118.1"/>
</dbReference>
<proteinExistence type="predicted"/>
<dbReference type="EMBL" id="BAAARV010000118">
    <property type="protein sequence ID" value="GAA2389193.1"/>
    <property type="molecule type" value="Genomic_DNA"/>
</dbReference>
<feature type="compositionally biased region" description="Low complexity" evidence="1">
    <location>
        <begin position="72"/>
        <end position="83"/>
    </location>
</feature>